<keyword evidence="9 10" id="KW-0472">Membrane</keyword>
<dbReference type="InterPro" id="IPR022751">
    <property type="entry name" value="Alpha_mannosyltransferase"/>
</dbReference>
<dbReference type="OrthoDB" id="4484309at2759"/>
<proteinExistence type="inferred from homology"/>
<dbReference type="Proteomes" id="UP000325558">
    <property type="component" value="Unassembled WGS sequence"/>
</dbReference>
<dbReference type="PANTHER" id="PTHR31646:SF1">
    <property type="entry name" value="ALPHA-1,2-MANNOSYLTRANSFERASE MNN2"/>
    <property type="match status" value="1"/>
</dbReference>
<gene>
    <name evidence="11" type="ORF">BDV24DRAFT_174390</name>
</gene>
<feature type="transmembrane region" description="Helical" evidence="10">
    <location>
        <begin position="13"/>
        <end position="31"/>
    </location>
</feature>
<evidence type="ECO:0000256" key="1">
    <source>
        <dbReference type="ARBA" id="ARBA00004323"/>
    </source>
</evidence>
<evidence type="ECO:0000256" key="6">
    <source>
        <dbReference type="ARBA" id="ARBA00022968"/>
    </source>
</evidence>
<dbReference type="Pfam" id="PF11051">
    <property type="entry name" value="Mannosyl_trans3"/>
    <property type="match status" value="2"/>
</dbReference>
<evidence type="ECO:0000256" key="9">
    <source>
        <dbReference type="ARBA" id="ARBA00023136"/>
    </source>
</evidence>
<keyword evidence="7 10" id="KW-1133">Transmembrane helix</keyword>
<dbReference type="GO" id="GO:0046354">
    <property type="term" value="P:mannan biosynthetic process"/>
    <property type="evidence" value="ECO:0007669"/>
    <property type="project" value="TreeGrafter"/>
</dbReference>
<sequence length="476" mass="53799">MLNARTGNPKRKVIVRCFLAAIMLSVSFFWSGHLRCGPRLNWSLREAQAQLSHSLHALLEEHTPQCAPPTLHGTAGLQRFDPINGTPQKNYLVDPDSFVGSMQVAHDGFVQAIRDTKIARAWMKGTKGIVSSAGGRYLPTFIVFLRLLRRTGSMLPVELFVKDWGEYEPYICEVVLPSLNGKCMVLSELFTGPDGAKPDIEHFQLKAFSILFSSFQDVIWMDSDCYFLYDPTSLLTSKPFTSTGLLTWPDFWSYTVSPTYYNISRQPVIPTTTRQTTEAGMFLISKKTHLMTLLLSAYYNYHASYYYTMISQGAPGEGDKDTFILAACALGESFYTVSEKVADLGHPAPDGGVLGAAMLHADPMEDYKLTRQGRWRVQDESVAKAPRGYWIHAHNPKFNAGDGLFSQRTQDEDGYPGRMWTWQKETLKRLGYDVERAAWEETKVVTCTLEHAFESWKTKIGLCETVTNHWNTVFER</sequence>
<organism evidence="11">
    <name type="scientific">Aspergillus arachidicola</name>
    <dbReference type="NCBI Taxonomy" id="656916"/>
    <lineage>
        <taxon>Eukaryota</taxon>
        <taxon>Fungi</taxon>
        <taxon>Dikarya</taxon>
        <taxon>Ascomycota</taxon>
        <taxon>Pezizomycotina</taxon>
        <taxon>Eurotiomycetes</taxon>
        <taxon>Eurotiomycetidae</taxon>
        <taxon>Eurotiales</taxon>
        <taxon>Aspergillaceae</taxon>
        <taxon>Aspergillus</taxon>
        <taxon>Aspergillus subgen. Circumdati</taxon>
    </lineage>
</organism>
<dbReference type="AlphaFoldDB" id="A0A5N6XMG1"/>
<keyword evidence="4" id="KW-0808">Transferase</keyword>
<keyword evidence="6" id="KW-0735">Signal-anchor</keyword>
<evidence type="ECO:0000256" key="3">
    <source>
        <dbReference type="ARBA" id="ARBA00009105"/>
    </source>
</evidence>
<dbReference type="GO" id="GO:0000139">
    <property type="term" value="C:Golgi membrane"/>
    <property type="evidence" value="ECO:0007669"/>
    <property type="project" value="UniProtKB-SubCell"/>
</dbReference>
<comment type="subcellular location">
    <subcellularLocation>
        <location evidence="1">Golgi apparatus membrane</location>
        <topology evidence="1">Single-pass type II membrane protein</topology>
    </subcellularLocation>
</comment>
<reference evidence="11" key="1">
    <citation type="submission" date="2019-04" db="EMBL/GenBank/DDBJ databases">
        <title>Friends and foes A comparative genomics study of 23 Aspergillus species from section Flavi.</title>
        <authorList>
            <consortium name="DOE Joint Genome Institute"/>
            <person name="Kjaerbolling I."/>
            <person name="Vesth T."/>
            <person name="Frisvad J.C."/>
            <person name="Nybo J.L."/>
            <person name="Theobald S."/>
            <person name="Kildgaard S."/>
            <person name="Isbrandt T."/>
            <person name="Kuo A."/>
            <person name="Sato A."/>
            <person name="Lyhne E.K."/>
            <person name="Kogle M.E."/>
            <person name="Wiebenga A."/>
            <person name="Kun R.S."/>
            <person name="Lubbers R.J."/>
            <person name="Makela M.R."/>
            <person name="Barry K."/>
            <person name="Chovatia M."/>
            <person name="Clum A."/>
            <person name="Daum C."/>
            <person name="Haridas S."/>
            <person name="He G."/>
            <person name="LaButti K."/>
            <person name="Lipzen A."/>
            <person name="Mondo S."/>
            <person name="Riley R."/>
            <person name="Salamov A."/>
            <person name="Simmons B.A."/>
            <person name="Magnuson J.K."/>
            <person name="Henrissat B."/>
            <person name="Mortensen U.H."/>
            <person name="Larsen T.O."/>
            <person name="Devries R.P."/>
            <person name="Grigoriev I.V."/>
            <person name="Machida M."/>
            <person name="Baker S.E."/>
            <person name="Andersen M.R."/>
        </authorList>
    </citation>
    <scope>NUCLEOTIDE SEQUENCE</scope>
    <source>
        <strain evidence="11">CBS 117612</strain>
    </source>
</reference>
<evidence type="ECO:0000256" key="5">
    <source>
        <dbReference type="ARBA" id="ARBA00022692"/>
    </source>
</evidence>
<evidence type="ECO:0000256" key="2">
    <source>
        <dbReference type="ARBA" id="ARBA00004922"/>
    </source>
</evidence>
<dbReference type="SUPFAM" id="SSF53448">
    <property type="entry name" value="Nucleotide-diphospho-sugar transferases"/>
    <property type="match status" value="1"/>
</dbReference>
<comment type="similarity">
    <text evidence="3">Belongs to the MNN1/MNT family.</text>
</comment>
<evidence type="ECO:0000313" key="11">
    <source>
        <dbReference type="EMBL" id="KAE8334132.1"/>
    </source>
</evidence>
<evidence type="ECO:0000256" key="7">
    <source>
        <dbReference type="ARBA" id="ARBA00022989"/>
    </source>
</evidence>
<evidence type="ECO:0000256" key="8">
    <source>
        <dbReference type="ARBA" id="ARBA00023034"/>
    </source>
</evidence>
<dbReference type="GO" id="GO:0000026">
    <property type="term" value="F:alpha-1,2-mannosyltransferase activity"/>
    <property type="evidence" value="ECO:0007669"/>
    <property type="project" value="TreeGrafter"/>
</dbReference>
<evidence type="ECO:0008006" key="12">
    <source>
        <dbReference type="Google" id="ProtNLM"/>
    </source>
</evidence>
<name>A0A5N6XMG1_9EURO</name>
<comment type="pathway">
    <text evidence="2">Protein modification; protein glycosylation.</text>
</comment>
<protein>
    <recommendedName>
        <fullName evidence="12">Mannosyltransferase putative-domain-containing protein</fullName>
    </recommendedName>
</protein>
<dbReference type="PANTHER" id="PTHR31646">
    <property type="entry name" value="ALPHA-1,2-MANNOSYLTRANSFERASE MNN2"/>
    <property type="match status" value="1"/>
</dbReference>
<dbReference type="EMBL" id="ML737393">
    <property type="protein sequence ID" value="KAE8334132.1"/>
    <property type="molecule type" value="Genomic_DNA"/>
</dbReference>
<evidence type="ECO:0000256" key="10">
    <source>
        <dbReference type="SAM" id="Phobius"/>
    </source>
</evidence>
<keyword evidence="8" id="KW-0333">Golgi apparatus</keyword>
<evidence type="ECO:0000256" key="4">
    <source>
        <dbReference type="ARBA" id="ARBA00022679"/>
    </source>
</evidence>
<accession>A0A5N6XMG1</accession>
<keyword evidence="5 10" id="KW-0812">Transmembrane</keyword>
<dbReference type="InterPro" id="IPR029044">
    <property type="entry name" value="Nucleotide-diphossugar_trans"/>
</dbReference>